<dbReference type="OrthoDB" id="104598at2759"/>
<reference evidence="1" key="1">
    <citation type="submission" date="2021-01" db="EMBL/GenBank/DDBJ databases">
        <title>Phytophthora aleatoria, a newly-described species from Pinus radiata is distinct from Phytophthora cactorum isolates based on comparative genomics.</title>
        <authorList>
            <person name="Mcdougal R."/>
            <person name="Panda P."/>
            <person name="Williams N."/>
            <person name="Studholme D.J."/>
        </authorList>
    </citation>
    <scope>NUCLEOTIDE SEQUENCE</scope>
    <source>
        <strain evidence="1">NZFS 3830</strain>
    </source>
</reference>
<dbReference type="EMBL" id="JAENGZ010000092">
    <property type="protein sequence ID" value="KAG6969617.1"/>
    <property type="molecule type" value="Genomic_DNA"/>
</dbReference>
<dbReference type="AlphaFoldDB" id="A0A8T1UVD7"/>
<dbReference type="Proteomes" id="UP000688947">
    <property type="component" value="Unassembled WGS sequence"/>
</dbReference>
<evidence type="ECO:0000313" key="1">
    <source>
        <dbReference type="EMBL" id="KAG6969617.1"/>
    </source>
</evidence>
<gene>
    <name evidence="1" type="ORF">JG687_00003124</name>
</gene>
<evidence type="ECO:0000313" key="2">
    <source>
        <dbReference type="Proteomes" id="UP000688947"/>
    </source>
</evidence>
<comment type="caution">
    <text evidence="1">The sequence shown here is derived from an EMBL/GenBank/DDBJ whole genome shotgun (WGS) entry which is preliminary data.</text>
</comment>
<organism evidence="1 2">
    <name type="scientific">Phytophthora cactorum</name>
    <dbReference type="NCBI Taxonomy" id="29920"/>
    <lineage>
        <taxon>Eukaryota</taxon>
        <taxon>Sar</taxon>
        <taxon>Stramenopiles</taxon>
        <taxon>Oomycota</taxon>
        <taxon>Peronosporomycetes</taxon>
        <taxon>Peronosporales</taxon>
        <taxon>Peronosporaceae</taxon>
        <taxon>Phytophthora</taxon>
    </lineage>
</organism>
<evidence type="ECO:0008006" key="3">
    <source>
        <dbReference type="Google" id="ProtNLM"/>
    </source>
</evidence>
<proteinExistence type="predicted"/>
<sequence>MQHKFRRTTEIVVSATAAAIMVVVRASYGRFNPKSASHRYALRTAAWKAALRGPCAAKVGSSQMCASPARRSTRLWLALASTGSTIHLPTTPARWREVESGFAQKCGFPGVVGALDGTLIRIQHLADFEGFYCRKRYPAFNIQAIVAHEQRFVSYSIRNGTSLY</sequence>
<name>A0A8T1UVD7_9STRA</name>
<accession>A0A8T1UVD7</accession>
<protein>
    <recommendedName>
        <fullName evidence="3">DDE Tnp4 domain-containing protein</fullName>
    </recommendedName>
</protein>